<evidence type="ECO:0000259" key="11">
    <source>
        <dbReference type="PROSITE" id="PS50113"/>
    </source>
</evidence>
<dbReference type="NCBIfam" id="TIGR00229">
    <property type="entry name" value="sensory_box"/>
    <property type="match status" value="2"/>
</dbReference>
<dbReference type="PROSITE" id="PS50112">
    <property type="entry name" value="PAS"/>
    <property type="match status" value="1"/>
</dbReference>
<evidence type="ECO:0000256" key="2">
    <source>
        <dbReference type="ARBA" id="ARBA00012438"/>
    </source>
</evidence>
<evidence type="ECO:0000256" key="3">
    <source>
        <dbReference type="ARBA" id="ARBA00022553"/>
    </source>
</evidence>
<dbReference type="InterPro" id="IPR004358">
    <property type="entry name" value="Sig_transdc_His_kin-like_C"/>
</dbReference>
<evidence type="ECO:0000256" key="7">
    <source>
        <dbReference type="PROSITE-ProRule" id="PRU00169"/>
    </source>
</evidence>
<dbReference type="PRINTS" id="PR00344">
    <property type="entry name" value="BCTRLSENSOR"/>
</dbReference>
<dbReference type="InterPro" id="IPR001610">
    <property type="entry name" value="PAC"/>
</dbReference>
<dbReference type="EC" id="2.7.13.3" evidence="2"/>
<evidence type="ECO:0000256" key="6">
    <source>
        <dbReference type="ARBA" id="ARBA00023012"/>
    </source>
</evidence>
<dbReference type="InterPro" id="IPR036097">
    <property type="entry name" value="HisK_dim/P_sf"/>
</dbReference>
<dbReference type="Pfam" id="PF00989">
    <property type="entry name" value="PAS"/>
    <property type="match status" value="1"/>
</dbReference>
<evidence type="ECO:0000259" key="10">
    <source>
        <dbReference type="PROSITE" id="PS50112"/>
    </source>
</evidence>
<dbReference type="SMART" id="SM00388">
    <property type="entry name" value="HisKA"/>
    <property type="match status" value="1"/>
</dbReference>
<dbReference type="PROSITE" id="PS50110">
    <property type="entry name" value="RESPONSE_REGULATORY"/>
    <property type="match status" value="1"/>
</dbReference>
<keyword evidence="4" id="KW-0808">Transferase</keyword>
<dbReference type="RefSeq" id="WP_379781020.1">
    <property type="nucleotide sequence ID" value="NZ_JBHSWW010000095.1"/>
</dbReference>
<evidence type="ECO:0000256" key="4">
    <source>
        <dbReference type="ARBA" id="ARBA00022679"/>
    </source>
</evidence>
<dbReference type="SUPFAM" id="SSF47384">
    <property type="entry name" value="Homodimeric domain of signal transducing histidine kinase"/>
    <property type="match status" value="1"/>
</dbReference>
<evidence type="ECO:0000259" key="9">
    <source>
        <dbReference type="PROSITE" id="PS50110"/>
    </source>
</evidence>
<evidence type="ECO:0000313" key="13">
    <source>
        <dbReference type="Proteomes" id="UP001596442"/>
    </source>
</evidence>
<dbReference type="InterPro" id="IPR005467">
    <property type="entry name" value="His_kinase_dom"/>
</dbReference>
<dbReference type="InterPro" id="IPR000700">
    <property type="entry name" value="PAS-assoc_C"/>
</dbReference>
<dbReference type="CDD" id="cd00082">
    <property type="entry name" value="HisKA"/>
    <property type="match status" value="1"/>
</dbReference>
<feature type="domain" description="Response regulatory" evidence="9">
    <location>
        <begin position="6"/>
        <end position="122"/>
    </location>
</feature>
<evidence type="ECO:0000313" key="12">
    <source>
        <dbReference type="EMBL" id="MFC6753425.1"/>
    </source>
</evidence>
<dbReference type="InterPro" id="IPR035965">
    <property type="entry name" value="PAS-like_dom_sf"/>
</dbReference>
<dbReference type="PANTHER" id="PTHR43711">
    <property type="entry name" value="TWO-COMPONENT HISTIDINE KINASE"/>
    <property type="match status" value="1"/>
</dbReference>
<dbReference type="InterPro" id="IPR000014">
    <property type="entry name" value="PAS"/>
</dbReference>
<accession>A0ABD5SAD5</accession>
<dbReference type="Pfam" id="PF00072">
    <property type="entry name" value="Response_reg"/>
    <property type="match status" value="1"/>
</dbReference>
<keyword evidence="5" id="KW-0418">Kinase</keyword>
<dbReference type="Pfam" id="PF00512">
    <property type="entry name" value="HisKA"/>
    <property type="match status" value="1"/>
</dbReference>
<dbReference type="PANTHER" id="PTHR43711:SF1">
    <property type="entry name" value="HISTIDINE KINASE 1"/>
    <property type="match status" value="1"/>
</dbReference>
<dbReference type="EMBL" id="JBHSWW010000095">
    <property type="protein sequence ID" value="MFC6753425.1"/>
    <property type="molecule type" value="Genomic_DNA"/>
</dbReference>
<dbReference type="InterPro" id="IPR011006">
    <property type="entry name" value="CheY-like_superfamily"/>
</dbReference>
<dbReference type="SMART" id="SM00448">
    <property type="entry name" value="REC"/>
    <property type="match status" value="1"/>
</dbReference>
<proteinExistence type="predicted"/>
<evidence type="ECO:0000256" key="5">
    <source>
        <dbReference type="ARBA" id="ARBA00022777"/>
    </source>
</evidence>
<dbReference type="SUPFAM" id="SSF55785">
    <property type="entry name" value="PYP-like sensor domain (PAS domain)"/>
    <property type="match status" value="2"/>
</dbReference>
<dbReference type="CDD" id="cd00075">
    <property type="entry name" value="HATPase"/>
    <property type="match status" value="1"/>
</dbReference>
<keyword evidence="13" id="KW-1185">Reference proteome</keyword>
<evidence type="ECO:0000259" key="8">
    <source>
        <dbReference type="PROSITE" id="PS50109"/>
    </source>
</evidence>
<dbReference type="Pfam" id="PF02518">
    <property type="entry name" value="HATPase_c"/>
    <property type="match status" value="1"/>
</dbReference>
<feature type="modified residue" description="4-aspartylphosphate" evidence="7">
    <location>
        <position position="57"/>
    </location>
</feature>
<name>A0ABD5SAD5_9EURY</name>
<dbReference type="SMART" id="SM00091">
    <property type="entry name" value="PAS"/>
    <property type="match status" value="2"/>
</dbReference>
<gene>
    <name evidence="12" type="ORF">ACFQEU_08100</name>
</gene>
<feature type="domain" description="PAC" evidence="11">
    <location>
        <begin position="334"/>
        <end position="386"/>
    </location>
</feature>
<dbReference type="SUPFAM" id="SSF55874">
    <property type="entry name" value="ATPase domain of HSP90 chaperone/DNA topoisomerase II/histidine kinase"/>
    <property type="match status" value="1"/>
</dbReference>
<comment type="caution">
    <text evidence="12">The sequence shown here is derived from an EMBL/GenBank/DDBJ whole genome shotgun (WGS) entry which is preliminary data.</text>
</comment>
<dbReference type="SUPFAM" id="SSF52172">
    <property type="entry name" value="CheY-like"/>
    <property type="match status" value="1"/>
</dbReference>
<feature type="domain" description="PAS" evidence="10">
    <location>
        <begin position="259"/>
        <end position="329"/>
    </location>
</feature>
<organism evidence="12 13">
    <name type="scientific">Halorubrum tibetense</name>
    <dbReference type="NCBI Taxonomy" id="175631"/>
    <lineage>
        <taxon>Archaea</taxon>
        <taxon>Methanobacteriati</taxon>
        <taxon>Methanobacteriota</taxon>
        <taxon>Stenosarchaea group</taxon>
        <taxon>Halobacteria</taxon>
        <taxon>Halobacteriales</taxon>
        <taxon>Haloferacaceae</taxon>
        <taxon>Halorubrum</taxon>
    </lineage>
</organism>
<dbReference type="InterPro" id="IPR050736">
    <property type="entry name" value="Sensor_HK_Regulatory"/>
</dbReference>
<dbReference type="PROSITE" id="PS50109">
    <property type="entry name" value="HIS_KIN"/>
    <property type="match status" value="1"/>
</dbReference>
<dbReference type="GO" id="GO:0000160">
    <property type="term" value="P:phosphorelay signal transduction system"/>
    <property type="evidence" value="ECO:0007669"/>
    <property type="project" value="UniProtKB-KW"/>
</dbReference>
<protein>
    <recommendedName>
        <fullName evidence="2">histidine kinase</fullName>
        <ecNumber evidence="2">2.7.13.3</ecNumber>
    </recommendedName>
</protein>
<dbReference type="InterPro" id="IPR003594">
    <property type="entry name" value="HATPase_dom"/>
</dbReference>
<dbReference type="InterPro" id="IPR036890">
    <property type="entry name" value="HATPase_C_sf"/>
</dbReference>
<dbReference type="Gene3D" id="3.30.450.20">
    <property type="entry name" value="PAS domain"/>
    <property type="match status" value="2"/>
</dbReference>
<sequence>MEDEINVLLVDDEPGITDLTASFLKREDDRFCIRTATSADEGLAIINDCRPDCIVSDYDMPEMDGIEFLQTVREEFPTLPFILFTGEGSETVASDAIAADVTDYLQKGGGAERYKLLTNRICNAVNAQREAERADRQEELIDLAERADSIGSFELDTETGELSLSNGLYNVMDLPEQADLSLDDALDLFHSDDRKEIQQDIDSASQTGEQIQGSYCVETPNGEKRIIGVTLKSAATEENDQIVYGAVSDITDRRERQRELREYGTIIDALTDPVYVISETGRFTHVNDEFVELVGYERETIIGSTPSLIKDDDAVEQAEQQLGRLLSGAGPETVTFEVAIHPRNGDPITCEDHMGVLPYDGNSFDGSVGVLRDITEHKEYERELEAQNERLEEFSSIVSHDLRNPLNVAEGRLELANEECDSDHLDPIGRALDRMDTLITDLLALARGAKSTTDITSIKVSMLAENCWRNVDTRDASIVTDIERTIRADEGRLSQVFENLIRNAVEHGGDGVTVRVGELDAGFYIEDDGPGIPVGERDDVFDAGYSTSDEGTGFGLSIVKQVVDAHGWEIHLTEGSDGGARFEITGVMFAAE</sequence>
<comment type="catalytic activity">
    <reaction evidence="1">
        <text>ATP + protein L-histidine = ADP + protein N-phospho-L-histidine.</text>
        <dbReference type="EC" id="2.7.13.3"/>
    </reaction>
</comment>
<dbReference type="SMART" id="SM00387">
    <property type="entry name" value="HATPase_c"/>
    <property type="match status" value="1"/>
</dbReference>
<evidence type="ECO:0000256" key="1">
    <source>
        <dbReference type="ARBA" id="ARBA00000085"/>
    </source>
</evidence>
<dbReference type="CDD" id="cd00130">
    <property type="entry name" value="PAS"/>
    <property type="match status" value="1"/>
</dbReference>
<dbReference type="GO" id="GO:0004673">
    <property type="term" value="F:protein histidine kinase activity"/>
    <property type="evidence" value="ECO:0007669"/>
    <property type="project" value="UniProtKB-EC"/>
</dbReference>
<feature type="domain" description="Histidine kinase" evidence="8">
    <location>
        <begin position="397"/>
        <end position="585"/>
    </location>
</feature>
<dbReference type="SMART" id="SM00086">
    <property type="entry name" value="PAC"/>
    <property type="match status" value="2"/>
</dbReference>
<dbReference type="InterPro" id="IPR003661">
    <property type="entry name" value="HisK_dim/P_dom"/>
</dbReference>
<dbReference type="InterPro" id="IPR013767">
    <property type="entry name" value="PAS_fold"/>
</dbReference>
<dbReference type="AlphaFoldDB" id="A0ABD5SAD5"/>
<keyword evidence="6" id="KW-0902">Two-component regulatory system</keyword>
<dbReference type="Gene3D" id="3.30.565.10">
    <property type="entry name" value="Histidine kinase-like ATPase, C-terminal domain"/>
    <property type="match status" value="1"/>
</dbReference>
<keyword evidence="3 7" id="KW-0597">Phosphoprotein</keyword>
<dbReference type="InterPro" id="IPR001789">
    <property type="entry name" value="Sig_transdc_resp-reg_receiver"/>
</dbReference>
<dbReference type="Gene3D" id="1.10.287.130">
    <property type="match status" value="1"/>
</dbReference>
<dbReference type="Proteomes" id="UP001596442">
    <property type="component" value="Unassembled WGS sequence"/>
</dbReference>
<dbReference type="PROSITE" id="PS50113">
    <property type="entry name" value="PAC"/>
    <property type="match status" value="1"/>
</dbReference>
<dbReference type="CDD" id="cd00156">
    <property type="entry name" value="REC"/>
    <property type="match status" value="1"/>
</dbReference>
<dbReference type="Gene3D" id="3.40.50.2300">
    <property type="match status" value="1"/>
</dbReference>
<reference evidence="12 13" key="1">
    <citation type="journal article" date="2019" name="Int. J. Syst. Evol. Microbiol.">
        <title>The Global Catalogue of Microorganisms (GCM) 10K type strain sequencing project: providing services to taxonomists for standard genome sequencing and annotation.</title>
        <authorList>
            <consortium name="The Broad Institute Genomics Platform"/>
            <consortium name="The Broad Institute Genome Sequencing Center for Infectious Disease"/>
            <person name="Wu L."/>
            <person name="Ma J."/>
        </authorList>
    </citation>
    <scope>NUCLEOTIDE SEQUENCE [LARGE SCALE GENOMIC DNA]</scope>
    <source>
        <strain evidence="12 13">CGMCC 1.3239</strain>
    </source>
</reference>